<dbReference type="Proteomes" id="UP000032735">
    <property type="component" value="Chromosome"/>
</dbReference>
<protein>
    <submittedName>
        <fullName evidence="1">Uncharacterized protein</fullName>
    </submittedName>
</protein>
<evidence type="ECO:0000313" key="1">
    <source>
        <dbReference type="EMBL" id="CDG22453.1"/>
    </source>
</evidence>
<keyword evidence="2" id="KW-1185">Reference proteome</keyword>
<dbReference type="HOGENOM" id="CLU_3031515_0_0_6"/>
<gene>
    <name evidence="1" type="ORF">XPG1_2806</name>
</gene>
<evidence type="ECO:0000313" key="2">
    <source>
        <dbReference type="Proteomes" id="UP000032735"/>
    </source>
</evidence>
<dbReference type="STRING" id="1354304.XPG1_2806"/>
<proteinExistence type="predicted"/>
<name>A0A068R5F9_9GAMM</name>
<sequence>MWNKMRFIMPEDLHDFVFFSKNFTRASGALVPFLNKSQVYYPSPFTEAPYRVLSH</sequence>
<reference evidence="1 2" key="1">
    <citation type="submission" date="2013-07" db="EMBL/GenBank/DDBJ databases">
        <authorList>
            <person name="Genoscope - CEA"/>
        </authorList>
    </citation>
    <scope>NUCLEOTIDE SEQUENCE [LARGE SCALE GENOMIC DNA]</scope>
    <source>
        <strain evidence="1 2">G6</strain>
    </source>
</reference>
<dbReference type="EMBL" id="FO704551">
    <property type="protein sequence ID" value="CDG22453.1"/>
    <property type="molecule type" value="Genomic_DNA"/>
</dbReference>
<organism evidence="1 2">
    <name type="scientific">Xenorhabdus poinarii G6</name>
    <dbReference type="NCBI Taxonomy" id="1354304"/>
    <lineage>
        <taxon>Bacteria</taxon>
        <taxon>Pseudomonadati</taxon>
        <taxon>Pseudomonadota</taxon>
        <taxon>Gammaproteobacteria</taxon>
        <taxon>Enterobacterales</taxon>
        <taxon>Morganellaceae</taxon>
        <taxon>Xenorhabdus</taxon>
    </lineage>
</organism>
<dbReference type="AlphaFoldDB" id="A0A068R5F9"/>
<dbReference type="KEGG" id="xpo:XPG1_2806"/>
<accession>A0A068R5F9</accession>